<proteinExistence type="predicted"/>
<dbReference type="InterPro" id="IPR021338">
    <property type="entry name" value="DUF2953"/>
</dbReference>
<name>A0A1S1VAA9_9FIRM</name>
<keyword evidence="3" id="KW-1185">Reference proteome</keyword>
<evidence type="ECO:0000313" key="3">
    <source>
        <dbReference type="Proteomes" id="UP000180254"/>
    </source>
</evidence>
<dbReference type="OrthoDB" id="1739345at2"/>
<dbReference type="Proteomes" id="UP000180254">
    <property type="component" value="Unassembled WGS sequence"/>
</dbReference>
<evidence type="ECO:0008006" key="4">
    <source>
        <dbReference type="Google" id="ProtNLM"/>
    </source>
</evidence>
<keyword evidence="1" id="KW-0812">Transmembrane</keyword>
<comment type="caution">
    <text evidence="2">The sequence shown here is derived from an EMBL/GenBank/DDBJ whole genome shotgun (WGS) entry which is preliminary data.</text>
</comment>
<organism evidence="2 3">
    <name type="scientific">Andreesenia angusta</name>
    <dbReference type="NCBI Taxonomy" id="39480"/>
    <lineage>
        <taxon>Bacteria</taxon>
        <taxon>Bacillati</taxon>
        <taxon>Bacillota</taxon>
        <taxon>Tissierellia</taxon>
        <taxon>Tissierellales</taxon>
        <taxon>Gottschalkiaceae</taxon>
        <taxon>Andreesenia</taxon>
    </lineage>
</organism>
<sequence>MVVLTKIALALLWILGFFLAALMLLLVVPFSYRGRIAFNGDGLSGDGKLEWAFGLLGIGISIKEEKRYELFLFKRTVSSGVLGDKELEIKESKRKKKKEKKNLGKRDLEIRELMKIGKDLLAKLHKALGPDYIGIHGRYGFEDPAMTGMVSGLVAIAESVFKSADIRLYPEFTGESVDVQAEFYGRFSLGRLALLAISTVLKKPVRKLVFANGK</sequence>
<dbReference type="EMBL" id="MKIE01000001">
    <property type="protein sequence ID" value="OHW63553.1"/>
    <property type="molecule type" value="Genomic_DNA"/>
</dbReference>
<dbReference type="AlphaFoldDB" id="A0A1S1VAA9"/>
<evidence type="ECO:0000256" key="1">
    <source>
        <dbReference type="SAM" id="Phobius"/>
    </source>
</evidence>
<dbReference type="STRING" id="39480.EUAN_04170"/>
<gene>
    <name evidence="2" type="ORF">EUAN_04170</name>
</gene>
<feature type="transmembrane region" description="Helical" evidence="1">
    <location>
        <begin position="6"/>
        <end position="28"/>
    </location>
</feature>
<evidence type="ECO:0000313" key="2">
    <source>
        <dbReference type="EMBL" id="OHW63553.1"/>
    </source>
</evidence>
<dbReference type="Pfam" id="PF11167">
    <property type="entry name" value="DUF2953"/>
    <property type="match status" value="1"/>
</dbReference>
<protein>
    <recommendedName>
        <fullName evidence="4">DUF2953 domain-containing protein</fullName>
    </recommendedName>
</protein>
<keyword evidence="1" id="KW-1133">Transmembrane helix</keyword>
<keyword evidence="1" id="KW-0472">Membrane</keyword>
<reference evidence="2 3" key="1">
    <citation type="submission" date="2016-09" db="EMBL/GenBank/DDBJ databases">
        <title>Genome sequence of Eubacterium angustum.</title>
        <authorList>
            <person name="Poehlein A."/>
            <person name="Daniel R."/>
        </authorList>
    </citation>
    <scope>NUCLEOTIDE SEQUENCE [LARGE SCALE GENOMIC DNA]</scope>
    <source>
        <strain evidence="2 3">DSM 1989</strain>
    </source>
</reference>
<accession>A0A1S1VAA9</accession>